<gene>
    <name evidence="3" type="ORF">ABS361_13760</name>
</gene>
<feature type="compositionally biased region" description="Basic and acidic residues" evidence="1">
    <location>
        <begin position="107"/>
        <end position="120"/>
    </location>
</feature>
<keyword evidence="3" id="KW-0012">Acyltransferase</keyword>
<dbReference type="CDD" id="cd07983">
    <property type="entry name" value="LPLAT_DUF374-like"/>
    <property type="match status" value="1"/>
</dbReference>
<reference evidence="3" key="1">
    <citation type="submission" date="2024-06" db="EMBL/GenBank/DDBJ databases">
        <title>Methylostella associata gen. nov., sp. nov., a novel Ancalomicrobiaceae-affiliated facultatively methylotrophic bacteria that feed on methanotrophs of the genus Methylococcus.</title>
        <authorList>
            <person name="Saltykova V."/>
            <person name="Danilova O.V."/>
            <person name="Oshkin I.Y."/>
            <person name="Belova S.E."/>
            <person name="Pimenov N.V."/>
            <person name="Dedysh S.N."/>
        </authorList>
    </citation>
    <scope>NUCLEOTIDE SEQUENCE</scope>
    <source>
        <strain evidence="3">S20</strain>
    </source>
</reference>
<dbReference type="EMBL" id="CP158568">
    <property type="protein sequence ID" value="XBY43165.1"/>
    <property type="molecule type" value="Genomic_DNA"/>
</dbReference>
<dbReference type="KEGG" id="mflg:ABS361_13760"/>
<evidence type="ECO:0000256" key="1">
    <source>
        <dbReference type="SAM" id="MobiDB-lite"/>
    </source>
</evidence>
<name>A0AAU7X6F0_9HYPH</name>
<sequence>MGLLKRITRSRGFRRFLAEIAAGYYRLVHATGPKIVEPADAYDRLRRLGPGVVIAMWHGEHFMMPFVNRENMDVTAMISRSGDGDFAAVLAEKLGISAIRASGGSKGAREDTARADRHDNGNTLRRGGIKGALAAISAVQEGRFVALTADVPKGRPRVASDGIMLIAKKSGRPIVPVAIATGRYIRLESTWDKSVVNLPFGRVAIVFGDPISVPADADSAATEAARKAVEDGLNRVTARAYAIAERRDG</sequence>
<feature type="region of interest" description="Disordered" evidence="1">
    <location>
        <begin position="103"/>
        <end position="126"/>
    </location>
</feature>
<organism evidence="3">
    <name type="scientific">Methyloraptor flagellatus</name>
    <dbReference type="NCBI Taxonomy" id="3162530"/>
    <lineage>
        <taxon>Bacteria</taxon>
        <taxon>Pseudomonadati</taxon>
        <taxon>Pseudomonadota</taxon>
        <taxon>Alphaproteobacteria</taxon>
        <taxon>Hyphomicrobiales</taxon>
        <taxon>Ancalomicrobiaceae</taxon>
        <taxon>Methyloraptor</taxon>
    </lineage>
</organism>
<dbReference type="InterPro" id="IPR007172">
    <property type="entry name" value="DUF374"/>
</dbReference>
<evidence type="ECO:0000259" key="2">
    <source>
        <dbReference type="Pfam" id="PF04028"/>
    </source>
</evidence>
<keyword evidence="3" id="KW-0808">Transferase</keyword>
<dbReference type="SUPFAM" id="SSF69593">
    <property type="entry name" value="Glycerol-3-phosphate (1)-acyltransferase"/>
    <property type="match status" value="1"/>
</dbReference>
<dbReference type="AlphaFoldDB" id="A0AAU7X6F0"/>
<protein>
    <submittedName>
        <fullName evidence="3">Lysophospholipid acyltransferase family protein</fullName>
    </submittedName>
</protein>
<feature type="domain" description="DUF374" evidence="2">
    <location>
        <begin position="70"/>
        <end position="154"/>
    </location>
</feature>
<proteinExistence type="predicted"/>
<dbReference type="GO" id="GO:0016746">
    <property type="term" value="F:acyltransferase activity"/>
    <property type="evidence" value="ECO:0007669"/>
    <property type="project" value="UniProtKB-KW"/>
</dbReference>
<dbReference type="RefSeq" id="WP_407048267.1">
    <property type="nucleotide sequence ID" value="NZ_CP158568.1"/>
</dbReference>
<dbReference type="Pfam" id="PF04028">
    <property type="entry name" value="DUF374"/>
    <property type="match status" value="1"/>
</dbReference>
<accession>A0AAU7X6F0</accession>
<evidence type="ECO:0000313" key="3">
    <source>
        <dbReference type="EMBL" id="XBY43165.1"/>
    </source>
</evidence>